<dbReference type="RefSeq" id="XP_067717514.1">
    <property type="nucleotide sequence ID" value="XM_067861413.1"/>
</dbReference>
<dbReference type="Proteomes" id="UP001497744">
    <property type="component" value="Unassembled WGS sequence"/>
</dbReference>
<sequence length="379" mass="41269">MYFTKPPGCCHLIGMVPGSRHVPSARAFVVHVAQRVPVEGHALRFQDLGRLCESLRTLDLYCEGLGEFLVPFVEEELASHNSTTEPVCMASMLLYLGRMGIGSCSLWNLYSRYALGGAHQTPRVLLKTLESFSSRGLRDLRLLNAAGDALAHAVDSLHPAEVARVADVYARSRFHHRALSDALMATAERVTPSLDACGAVKLLQAFLLAYGPRGSGPNLPTGPRIPHRHRRALYLTFNRCSTGINHLNATELLAITAAMRLLPVPPPATLTSSIQRLFAQVVEPPPDTELDPFVKRAQLQAPPRDGTPEQRPHHPERSRPQRLTAQQLAAISLAEARKRRQRITGADALAIAQLNGKCPLEGSSAPTGPPTLLSEANCQ</sequence>
<proteinExistence type="predicted"/>
<dbReference type="EMBL" id="BPLF01000004">
    <property type="protein sequence ID" value="GIX65445.1"/>
    <property type="molecule type" value="Genomic_DNA"/>
</dbReference>
<evidence type="ECO:0000313" key="3">
    <source>
        <dbReference type="Proteomes" id="UP001497744"/>
    </source>
</evidence>
<gene>
    <name evidence="2" type="ORF">BcabD6B2_48800</name>
</gene>
<dbReference type="GeneID" id="94196926"/>
<keyword evidence="3" id="KW-1185">Reference proteome</keyword>
<protein>
    <submittedName>
        <fullName evidence="2">Cysteine desulfurase</fullName>
    </submittedName>
</protein>
<feature type="compositionally biased region" description="Basic and acidic residues" evidence="1">
    <location>
        <begin position="306"/>
        <end position="319"/>
    </location>
</feature>
<comment type="caution">
    <text evidence="2">The sequence shown here is derived from an EMBL/GenBank/DDBJ whole genome shotgun (WGS) entry which is preliminary data.</text>
</comment>
<reference evidence="2 3" key="1">
    <citation type="submission" date="2021-06" db="EMBL/GenBank/DDBJ databases">
        <title>Genome sequence of Babesia caballi.</title>
        <authorList>
            <person name="Yamagishi J."/>
            <person name="Kidaka T."/>
            <person name="Ochi A."/>
        </authorList>
    </citation>
    <scope>NUCLEOTIDE SEQUENCE [LARGE SCALE GENOMIC DNA]</scope>
    <source>
        <strain evidence="2">USDA-D6B2</strain>
    </source>
</reference>
<organism evidence="2 3">
    <name type="scientific">Babesia caballi</name>
    <dbReference type="NCBI Taxonomy" id="5871"/>
    <lineage>
        <taxon>Eukaryota</taxon>
        <taxon>Sar</taxon>
        <taxon>Alveolata</taxon>
        <taxon>Apicomplexa</taxon>
        <taxon>Aconoidasida</taxon>
        <taxon>Piroplasmida</taxon>
        <taxon>Babesiidae</taxon>
        <taxon>Babesia</taxon>
    </lineage>
</organism>
<name>A0AAV4M0P6_BABCB</name>
<evidence type="ECO:0000313" key="2">
    <source>
        <dbReference type="EMBL" id="GIX65445.1"/>
    </source>
</evidence>
<dbReference type="AlphaFoldDB" id="A0AAV4M0P6"/>
<accession>A0AAV4M0P6</accession>
<evidence type="ECO:0000256" key="1">
    <source>
        <dbReference type="SAM" id="MobiDB-lite"/>
    </source>
</evidence>
<feature type="region of interest" description="Disordered" evidence="1">
    <location>
        <begin position="299"/>
        <end position="323"/>
    </location>
</feature>